<comment type="caution">
    <text evidence="1">The sequence shown here is derived from an EMBL/GenBank/DDBJ whole genome shotgun (WGS) entry which is preliminary data.</text>
</comment>
<sequence length="30" mass="3513">MDNSFTIIYQKLVRARSPKEVFGTFKSHDP</sequence>
<feature type="non-terminal residue" evidence="1">
    <location>
        <position position="30"/>
    </location>
</feature>
<name>X1BKQ1_9ZZZZ</name>
<organism evidence="1">
    <name type="scientific">marine sediment metagenome</name>
    <dbReference type="NCBI Taxonomy" id="412755"/>
    <lineage>
        <taxon>unclassified sequences</taxon>
        <taxon>metagenomes</taxon>
        <taxon>ecological metagenomes</taxon>
    </lineage>
</organism>
<dbReference type="AlphaFoldDB" id="X1BKQ1"/>
<proteinExistence type="predicted"/>
<dbReference type="EMBL" id="BART01009849">
    <property type="protein sequence ID" value="GAG81772.1"/>
    <property type="molecule type" value="Genomic_DNA"/>
</dbReference>
<accession>X1BKQ1</accession>
<reference evidence="1" key="1">
    <citation type="journal article" date="2014" name="Front. Microbiol.">
        <title>High frequency of phylogenetically diverse reductive dehalogenase-homologous genes in deep subseafloor sedimentary metagenomes.</title>
        <authorList>
            <person name="Kawai M."/>
            <person name="Futagami T."/>
            <person name="Toyoda A."/>
            <person name="Takaki Y."/>
            <person name="Nishi S."/>
            <person name="Hori S."/>
            <person name="Arai W."/>
            <person name="Tsubouchi T."/>
            <person name="Morono Y."/>
            <person name="Uchiyama I."/>
            <person name="Ito T."/>
            <person name="Fujiyama A."/>
            <person name="Inagaki F."/>
            <person name="Takami H."/>
        </authorList>
    </citation>
    <scope>NUCLEOTIDE SEQUENCE</scope>
    <source>
        <strain evidence="1">Expedition CK06-06</strain>
    </source>
</reference>
<gene>
    <name evidence="1" type="ORF">S01H4_21684</name>
</gene>
<protein>
    <submittedName>
        <fullName evidence="1">Uncharacterized protein</fullName>
    </submittedName>
</protein>
<evidence type="ECO:0000313" key="1">
    <source>
        <dbReference type="EMBL" id="GAG81772.1"/>
    </source>
</evidence>